<gene>
    <name evidence="1" type="ORF">UT35_C0010G0006</name>
</gene>
<name>A0A837HT23_9BACT</name>
<protein>
    <submittedName>
        <fullName evidence="1">Uncharacterized protein</fullName>
    </submittedName>
</protein>
<evidence type="ECO:0000313" key="1">
    <source>
        <dbReference type="EMBL" id="KKR09025.1"/>
    </source>
</evidence>
<comment type="caution">
    <text evidence="1">The sequence shown here is derived from an EMBL/GenBank/DDBJ whole genome shotgun (WGS) entry which is preliminary data.</text>
</comment>
<evidence type="ECO:0000313" key="2">
    <source>
        <dbReference type="Proteomes" id="UP000033996"/>
    </source>
</evidence>
<organism evidence="1 2">
    <name type="scientific">Candidatus Yanofskybacteria bacterium GW2011_GWD1_39_16</name>
    <dbReference type="NCBI Taxonomy" id="1619030"/>
    <lineage>
        <taxon>Bacteria</taxon>
        <taxon>Candidatus Yanofskyibacteriota</taxon>
    </lineage>
</organism>
<dbReference type="AlphaFoldDB" id="A0A837HT23"/>
<sequence>MVVEPPEVSRMTGRGGIEKIDTVFLFTKLQRLPLHNCAMAAFVIYVDK</sequence>
<accession>A0A837HT23</accession>
<reference evidence="1 2" key="1">
    <citation type="journal article" date="2015" name="Nature">
        <title>rRNA introns, odd ribosomes, and small enigmatic genomes across a large radiation of phyla.</title>
        <authorList>
            <person name="Brown C.T."/>
            <person name="Hug L.A."/>
            <person name="Thomas B.C."/>
            <person name="Sharon I."/>
            <person name="Castelle C.J."/>
            <person name="Singh A."/>
            <person name="Wilkins M.J."/>
            <person name="Williams K.H."/>
            <person name="Banfield J.F."/>
        </authorList>
    </citation>
    <scope>NUCLEOTIDE SEQUENCE [LARGE SCALE GENOMIC DNA]</scope>
</reference>
<dbReference type="EMBL" id="LBWL01000010">
    <property type="protein sequence ID" value="KKR09025.1"/>
    <property type="molecule type" value="Genomic_DNA"/>
</dbReference>
<proteinExistence type="predicted"/>
<dbReference type="Proteomes" id="UP000033996">
    <property type="component" value="Unassembled WGS sequence"/>
</dbReference>